<gene>
    <name evidence="1" type="ORF">T07_7831</name>
</gene>
<dbReference type="AlphaFoldDB" id="A0A0V0RWB2"/>
<protein>
    <submittedName>
        <fullName evidence="1">Uncharacterized protein</fullName>
    </submittedName>
</protein>
<accession>A0A0V0RWB2</accession>
<reference evidence="1 2" key="1">
    <citation type="submission" date="2015-01" db="EMBL/GenBank/DDBJ databases">
        <title>Evolution of Trichinella species and genotypes.</title>
        <authorList>
            <person name="Korhonen P.K."/>
            <person name="Edoardo P."/>
            <person name="Giuseppe L.R."/>
            <person name="Gasser R.B."/>
        </authorList>
    </citation>
    <scope>NUCLEOTIDE SEQUENCE [LARGE SCALE GENOMIC DNA]</scope>
    <source>
        <strain evidence="1">ISS37</strain>
    </source>
</reference>
<dbReference type="EMBL" id="JYDL01000071">
    <property type="protein sequence ID" value="KRX18549.1"/>
    <property type="molecule type" value="Genomic_DNA"/>
</dbReference>
<dbReference type="Proteomes" id="UP000054630">
    <property type="component" value="Unassembled WGS sequence"/>
</dbReference>
<name>A0A0V0RWB2_9BILA</name>
<organism evidence="1 2">
    <name type="scientific">Trichinella nelsoni</name>
    <dbReference type="NCBI Taxonomy" id="6336"/>
    <lineage>
        <taxon>Eukaryota</taxon>
        <taxon>Metazoa</taxon>
        <taxon>Ecdysozoa</taxon>
        <taxon>Nematoda</taxon>
        <taxon>Enoplea</taxon>
        <taxon>Dorylaimia</taxon>
        <taxon>Trichinellida</taxon>
        <taxon>Trichinellidae</taxon>
        <taxon>Trichinella</taxon>
    </lineage>
</organism>
<comment type="caution">
    <text evidence="1">The sequence shown here is derived from an EMBL/GenBank/DDBJ whole genome shotgun (WGS) entry which is preliminary data.</text>
</comment>
<sequence length="105" mass="11531">MASLTLAKVEKTMTKADRLLEKTRPKEAIILLTDAFWTLGTAAAMAKACSHWADARLGKNEGNFCSALSRREVRRLLLVTDKPCQICNFQSGPIGAPQVAATRRK</sequence>
<evidence type="ECO:0000313" key="2">
    <source>
        <dbReference type="Proteomes" id="UP000054630"/>
    </source>
</evidence>
<proteinExistence type="predicted"/>
<dbReference type="OrthoDB" id="10370771at2759"/>
<keyword evidence="2" id="KW-1185">Reference proteome</keyword>
<evidence type="ECO:0000313" key="1">
    <source>
        <dbReference type="EMBL" id="KRX18549.1"/>
    </source>
</evidence>